<dbReference type="GO" id="GO:0003964">
    <property type="term" value="F:RNA-directed DNA polymerase activity"/>
    <property type="evidence" value="ECO:0007669"/>
    <property type="project" value="UniProtKB-KW"/>
</dbReference>
<dbReference type="SUPFAM" id="SSF56219">
    <property type="entry name" value="DNase I-like"/>
    <property type="match status" value="1"/>
</dbReference>
<evidence type="ECO:0000259" key="2">
    <source>
        <dbReference type="Pfam" id="PF14529"/>
    </source>
</evidence>
<accession>A0A8X6VV51</accession>
<organism evidence="3 4">
    <name type="scientific">Trichonephila clavipes</name>
    <name type="common">Golden silk orbweaver</name>
    <name type="synonym">Nephila clavipes</name>
    <dbReference type="NCBI Taxonomy" id="2585209"/>
    <lineage>
        <taxon>Eukaryota</taxon>
        <taxon>Metazoa</taxon>
        <taxon>Ecdysozoa</taxon>
        <taxon>Arthropoda</taxon>
        <taxon>Chelicerata</taxon>
        <taxon>Arachnida</taxon>
        <taxon>Araneae</taxon>
        <taxon>Araneomorphae</taxon>
        <taxon>Entelegynae</taxon>
        <taxon>Araneoidea</taxon>
        <taxon>Nephilidae</taxon>
        <taxon>Trichonephila</taxon>
    </lineage>
</organism>
<dbReference type="Pfam" id="PF14529">
    <property type="entry name" value="Exo_endo_phos_2"/>
    <property type="match status" value="1"/>
</dbReference>
<feature type="chain" id="PRO_5036446924" evidence="1">
    <location>
        <begin position="25"/>
        <end position="208"/>
    </location>
</feature>
<gene>
    <name evidence="3" type="primary">jockeypol_353</name>
    <name evidence="3" type="ORF">TNCV_2182521</name>
</gene>
<name>A0A8X6VV51_TRICX</name>
<keyword evidence="3" id="KW-0808">Transferase</keyword>
<feature type="signal peptide" evidence="1">
    <location>
        <begin position="1"/>
        <end position="24"/>
    </location>
</feature>
<dbReference type="Gene3D" id="3.60.10.10">
    <property type="entry name" value="Endonuclease/exonuclease/phosphatase"/>
    <property type="match status" value="1"/>
</dbReference>
<dbReference type="EMBL" id="BMAU01021361">
    <property type="protein sequence ID" value="GFY22991.1"/>
    <property type="molecule type" value="Genomic_DNA"/>
</dbReference>
<keyword evidence="4" id="KW-1185">Reference proteome</keyword>
<proteinExistence type="predicted"/>
<evidence type="ECO:0000313" key="4">
    <source>
        <dbReference type="Proteomes" id="UP000887159"/>
    </source>
</evidence>
<evidence type="ECO:0000313" key="3">
    <source>
        <dbReference type="EMBL" id="GFY22991.1"/>
    </source>
</evidence>
<keyword evidence="3" id="KW-0695">RNA-directed DNA polymerase</keyword>
<keyword evidence="1" id="KW-0732">Signal</keyword>
<protein>
    <submittedName>
        <fullName evidence="3">RNA-directed DNA polymerase from mobile element jockey</fullName>
    </submittedName>
</protein>
<dbReference type="Proteomes" id="UP000887159">
    <property type="component" value="Unassembled WGS sequence"/>
</dbReference>
<evidence type="ECO:0000256" key="1">
    <source>
        <dbReference type="SAM" id="SignalP"/>
    </source>
</evidence>
<feature type="domain" description="Endonuclease/exonuclease/phosphatase" evidence="2">
    <location>
        <begin position="49"/>
        <end position="158"/>
    </location>
</feature>
<reference evidence="3" key="1">
    <citation type="submission" date="2020-08" db="EMBL/GenBank/DDBJ databases">
        <title>Multicomponent nature underlies the extraordinary mechanical properties of spider dragline silk.</title>
        <authorList>
            <person name="Kono N."/>
            <person name="Nakamura H."/>
            <person name="Mori M."/>
            <person name="Yoshida Y."/>
            <person name="Ohtoshi R."/>
            <person name="Malay A.D."/>
            <person name="Moran D.A.P."/>
            <person name="Tomita M."/>
            <person name="Numata K."/>
            <person name="Arakawa K."/>
        </authorList>
    </citation>
    <scope>NUCLEOTIDE SEQUENCE</scope>
</reference>
<comment type="caution">
    <text evidence="3">The sequence shown here is derived from an EMBL/GenBank/DDBJ whole genome shotgun (WGS) entry which is preliminary data.</text>
</comment>
<dbReference type="AlphaFoldDB" id="A0A8X6VV51"/>
<keyword evidence="3" id="KW-0548">Nucleotidyltransferase</keyword>
<dbReference type="InterPro" id="IPR036691">
    <property type="entry name" value="Endo/exonu/phosph_ase_sf"/>
</dbReference>
<dbReference type="InterPro" id="IPR005135">
    <property type="entry name" value="Endo/exonuclease/phosphatase"/>
</dbReference>
<sequence>MTAPRKVPLSAVLLYLLKVQFLTLTPHPTLHHVEANTVTLTPPNTNHISITRIYVPPRSDNLLFTLDLETILQINSNCVIFGDFNATPNSWNCSNNSTRGIQLKNFANTTNLEIAFPNTPTRYGYNSSNTLDFALISNFNFPYNIEFISELSSDHSPVMLSFTLTSTIHKHNPRSITTCWSAFSSKLKNQIHLFDFSKINSPQSLEKN</sequence>